<sequence length="468" mass="51884">MESTWPPSLHRRFVIFVFLALLIWGVTDVRYRASLHPDQPHKHRTDFTVYSEAGAAFFDGRDPYEVTNPRGWKYLYPPMLALVVTPLHGLPTHWQGLIWFALSVAMLWGCYKESVHLLGLAFRDRSLHLEKMKPYLLLVGGCTSVAVLFPMLNCMQRGQIGIAKTYFLLLGFRLVMENRGWVRPFLGGVAMTVAVVLKVTPIVPVSFVAFQAGVAWLRKESSAAARPGFFGVMAGSVAGLLLFFLIIPAGLVGWNANIHHLITWYSKVGNQSVEFDAANNLDNPYTMRNQSFSNAVYRLGNWTAHVFFDGPPDKNVHLKKSGPMPMDADWVQATVLIARVGLVLALFPLAIKLTKTDSVLNRSLLFGLACVAALIVSPVARGHYYMLQLPALIFVPLWLYQRGEIQWAKRMAVIPVALSLLHYALLPVTGRLGVLGIGTTVWYALAVVRLLSSRLSAAAVVDSGRTTG</sequence>
<dbReference type="InParanoid" id="M1Z048"/>
<dbReference type="EMBL" id="CAQJ01000064">
    <property type="protein sequence ID" value="CCQ91104.1"/>
    <property type="molecule type" value="Genomic_DNA"/>
</dbReference>
<comment type="subcellular location">
    <subcellularLocation>
        <location evidence="1">Cell membrane</location>
        <topology evidence="1">Multi-pass membrane protein</topology>
    </subcellularLocation>
</comment>
<dbReference type="OrthoDB" id="8134281at2"/>
<evidence type="ECO:0000313" key="9">
    <source>
        <dbReference type="EMBL" id="CCQ91104.1"/>
    </source>
</evidence>
<evidence type="ECO:0000256" key="8">
    <source>
        <dbReference type="SAM" id="Phobius"/>
    </source>
</evidence>
<comment type="similarity">
    <text evidence="7">Belongs to the glycosyltransferase 87 family.</text>
</comment>
<dbReference type="RefSeq" id="WP_005009426.1">
    <property type="nucleotide sequence ID" value="NZ_HG422173.1"/>
</dbReference>
<feature type="transmembrane region" description="Helical" evidence="8">
    <location>
        <begin position="185"/>
        <end position="217"/>
    </location>
</feature>
<dbReference type="InterPro" id="IPR018584">
    <property type="entry name" value="GT87"/>
</dbReference>
<evidence type="ECO:0000256" key="2">
    <source>
        <dbReference type="ARBA" id="ARBA00022475"/>
    </source>
</evidence>
<evidence type="ECO:0008006" key="11">
    <source>
        <dbReference type="Google" id="ProtNLM"/>
    </source>
</evidence>
<evidence type="ECO:0000313" key="10">
    <source>
        <dbReference type="Proteomes" id="UP000011704"/>
    </source>
</evidence>
<protein>
    <recommendedName>
        <fullName evidence="11">DUF2029 domain-containing protein</fullName>
    </recommendedName>
</protein>
<organism evidence="9 10">
    <name type="scientific">Nitrospina gracilis (strain 3/211)</name>
    <dbReference type="NCBI Taxonomy" id="1266370"/>
    <lineage>
        <taxon>Bacteria</taxon>
        <taxon>Pseudomonadati</taxon>
        <taxon>Nitrospinota/Tectimicrobiota group</taxon>
        <taxon>Nitrospinota</taxon>
        <taxon>Nitrospinia</taxon>
        <taxon>Nitrospinales</taxon>
        <taxon>Nitrospinaceae</taxon>
        <taxon>Nitrospina</taxon>
    </lineage>
</organism>
<dbReference type="HOGENOM" id="CLU_654938_0_0_0"/>
<keyword evidence="2" id="KW-1003">Cell membrane</keyword>
<evidence type="ECO:0000256" key="5">
    <source>
        <dbReference type="ARBA" id="ARBA00022989"/>
    </source>
</evidence>
<evidence type="ECO:0000256" key="4">
    <source>
        <dbReference type="ARBA" id="ARBA00022692"/>
    </source>
</evidence>
<feature type="transmembrane region" description="Helical" evidence="8">
    <location>
        <begin position="330"/>
        <end position="347"/>
    </location>
</feature>
<accession>M1Z048</accession>
<dbReference type="STRING" id="1266370.NITGR_580012"/>
<feature type="transmembrane region" description="Helical" evidence="8">
    <location>
        <begin position="134"/>
        <end position="152"/>
    </location>
</feature>
<keyword evidence="5 8" id="KW-1133">Transmembrane helix</keyword>
<reference evidence="9 10" key="1">
    <citation type="journal article" date="2013" name="Front. Microbiol.">
        <title>The genome of Nitrospina gracilis illuminates the metabolism and evolution of the major marine nitrite oxidizer.</title>
        <authorList>
            <person name="Luecker S."/>
            <person name="Nowka B."/>
            <person name="Rattei T."/>
            <person name="Spieck E."/>
            <person name="and Daims H."/>
        </authorList>
    </citation>
    <scope>NUCLEOTIDE SEQUENCE [LARGE SCALE GENOMIC DNA]</scope>
    <source>
        <strain evidence="9 10">3/211</strain>
    </source>
</reference>
<evidence type="ECO:0000256" key="1">
    <source>
        <dbReference type="ARBA" id="ARBA00004651"/>
    </source>
</evidence>
<feature type="transmembrane region" description="Helical" evidence="8">
    <location>
        <begin position="97"/>
        <end position="122"/>
    </location>
</feature>
<evidence type="ECO:0000256" key="7">
    <source>
        <dbReference type="ARBA" id="ARBA00024033"/>
    </source>
</evidence>
<feature type="transmembrane region" description="Helical" evidence="8">
    <location>
        <begin position="12"/>
        <end position="31"/>
    </location>
</feature>
<keyword evidence="6 8" id="KW-0472">Membrane</keyword>
<name>M1Z048_NITG3</name>
<proteinExistence type="inferred from homology"/>
<comment type="caution">
    <text evidence="9">The sequence shown here is derived from an EMBL/GenBank/DDBJ whole genome shotgun (WGS) entry which is preliminary data.</text>
</comment>
<keyword evidence="3" id="KW-0808">Transferase</keyword>
<feature type="transmembrane region" description="Helical" evidence="8">
    <location>
        <begin position="359"/>
        <end position="376"/>
    </location>
</feature>
<evidence type="ECO:0000256" key="3">
    <source>
        <dbReference type="ARBA" id="ARBA00022679"/>
    </source>
</evidence>
<gene>
    <name evidence="9" type="ORF">NITGR_580012</name>
</gene>
<dbReference type="GO" id="GO:0016758">
    <property type="term" value="F:hexosyltransferase activity"/>
    <property type="evidence" value="ECO:0007669"/>
    <property type="project" value="InterPro"/>
</dbReference>
<dbReference type="Pfam" id="PF09594">
    <property type="entry name" value="GT87"/>
    <property type="match status" value="1"/>
</dbReference>
<feature type="transmembrane region" description="Helical" evidence="8">
    <location>
        <begin position="229"/>
        <end position="254"/>
    </location>
</feature>
<dbReference type="GO" id="GO:0005886">
    <property type="term" value="C:plasma membrane"/>
    <property type="evidence" value="ECO:0007669"/>
    <property type="project" value="UniProtKB-SubCell"/>
</dbReference>
<keyword evidence="4 8" id="KW-0812">Transmembrane</keyword>
<dbReference type="Proteomes" id="UP000011704">
    <property type="component" value="Unassembled WGS sequence"/>
</dbReference>
<dbReference type="AlphaFoldDB" id="M1Z048"/>
<keyword evidence="10" id="KW-1185">Reference proteome</keyword>
<feature type="transmembrane region" description="Helical" evidence="8">
    <location>
        <begin position="382"/>
        <end position="400"/>
    </location>
</feature>
<evidence type="ECO:0000256" key="6">
    <source>
        <dbReference type="ARBA" id="ARBA00023136"/>
    </source>
</evidence>
<feature type="transmembrane region" description="Helical" evidence="8">
    <location>
        <begin position="407"/>
        <end position="426"/>
    </location>
</feature>